<dbReference type="InterPro" id="IPR050194">
    <property type="entry name" value="Glycosyltransferase_grp1"/>
</dbReference>
<dbReference type="KEGG" id="pbro:HOP40_19525"/>
<dbReference type="AlphaFoldDB" id="A0A6M6JL88"/>
<dbReference type="Pfam" id="PF13579">
    <property type="entry name" value="Glyco_trans_4_4"/>
    <property type="match status" value="1"/>
</dbReference>
<keyword evidence="1" id="KW-0328">Glycosyltransferase</keyword>
<dbReference type="PANTHER" id="PTHR45947:SF3">
    <property type="entry name" value="SULFOQUINOVOSYL TRANSFERASE SQD2"/>
    <property type="match status" value="1"/>
</dbReference>
<dbReference type="PANTHER" id="PTHR45947">
    <property type="entry name" value="SULFOQUINOVOSYL TRANSFERASE SQD2"/>
    <property type="match status" value="1"/>
</dbReference>
<keyword evidence="2 4" id="KW-0808">Transferase</keyword>
<dbReference type="GO" id="GO:1901137">
    <property type="term" value="P:carbohydrate derivative biosynthetic process"/>
    <property type="evidence" value="ECO:0007669"/>
    <property type="project" value="UniProtKB-ARBA"/>
</dbReference>
<evidence type="ECO:0000256" key="1">
    <source>
        <dbReference type="ARBA" id="ARBA00022676"/>
    </source>
</evidence>
<evidence type="ECO:0000313" key="5">
    <source>
        <dbReference type="Proteomes" id="UP000505377"/>
    </source>
</evidence>
<protein>
    <submittedName>
        <fullName evidence="4">Glycosyltransferase</fullName>
    </submittedName>
</protein>
<sequence>MRIAQVANFYGPRSGGLRTALAQLGAGYVAHGHEVVRVVPGARSGTEVCADGVVRITVPAPPVPGTGGYRVIDPYRVERVLQQLRPDVVEVSDRLTLRRLGRWAARRGIRSIAISHERLDRLLGQAGLPPAVAARLADAANARTAAAYDAVVCTTRFAEEEFARIGCGTVVRVPLGVDLDTFAPDRSDAGLRSRLVDDDAFLVVHCGRLSPEKHAERSIAAVAGLRRAGVAVRLVLAGDGPSRPALQRRAAGLPVDFLGFVPDRGGVARLLATADATIAPGPHETFGLAALESLACGTPVVASAGSALAEIVRPACGALAHDTGAGFADALGGVLAGERVRQRRAARRRAEQYPWSTSVSGMLTVLRAS</sequence>
<dbReference type="Proteomes" id="UP000505377">
    <property type="component" value="Chromosome"/>
</dbReference>
<dbReference type="InterPro" id="IPR028098">
    <property type="entry name" value="Glyco_trans_4-like_N"/>
</dbReference>
<evidence type="ECO:0000313" key="4">
    <source>
        <dbReference type="EMBL" id="QJY47727.1"/>
    </source>
</evidence>
<dbReference type="Gene3D" id="3.40.50.2000">
    <property type="entry name" value="Glycogen Phosphorylase B"/>
    <property type="match status" value="2"/>
</dbReference>
<reference evidence="4 5" key="1">
    <citation type="submission" date="2020-05" db="EMBL/GenBank/DDBJ databases">
        <authorList>
            <person name="Mo P."/>
        </authorList>
    </citation>
    <scope>NUCLEOTIDE SEQUENCE [LARGE SCALE GENOMIC DNA]</scope>
    <source>
        <strain evidence="4 5">Gen01</strain>
    </source>
</reference>
<gene>
    <name evidence="4" type="ORF">HOP40_19525</name>
</gene>
<accession>A0A6M6JL88</accession>
<proteinExistence type="predicted"/>
<keyword evidence="5" id="KW-1185">Reference proteome</keyword>
<dbReference type="SUPFAM" id="SSF53756">
    <property type="entry name" value="UDP-Glycosyltransferase/glycogen phosphorylase"/>
    <property type="match status" value="1"/>
</dbReference>
<feature type="domain" description="Glycosyltransferase subfamily 4-like N-terminal" evidence="3">
    <location>
        <begin position="15"/>
        <end position="176"/>
    </location>
</feature>
<dbReference type="EMBL" id="CP053564">
    <property type="protein sequence ID" value="QJY47727.1"/>
    <property type="molecule type" value="Genomic_DNA"/>
</dbReference>
<evidence type="ECO:0000259" key="3">
    <source>
        <dbReference type="Pfam" id="PF13579"/>
    </source>
</evidence>
<dbReference type="Pfam" id="PF13692">
    <property type="entry name" value="Glyco_trans_1_4"/>
    <property type="match status" value="1"/>
</dbReference>
<evidence type="ECO:0000256" key="2">
    <source>
        <dbReference type="ARBA" id="ARBA00022679"/>
    </source>
</evidence>
<name>A0A6M6JL88_9PSEU</name>
<dbReference type="GO" id="GO:0016757">
    <property type="term" value="F:glycosyltransferase activity"/>
    <property type="evidence" value="ECO:0007669"/>
    <property type="project" value="UniProtKB-KW"/>
</dbReference>
<organism evidence="4 5">
    <name type="scientific">Pseudonocardia broussonetiae</name>
    <dbReference type="NCBI Taxonomy" id="2736640"/>
    <lineage>
        <taxon>Bacteria</taxon>
        <taxon>Bacillati</taxon>
        <taxon>Actinomycetota</taxon>
        <taxon>Actinomycetes</taxon>
        <taxon>Pseudonocardiales</taxon>
        <taxon>Pseudonocardiaceae</taxon>
        <taxon>Pseudonocardia</taxon>
    </lineage>
</organism>
<dbReference type="RefSeq" id="WP_172160650.1">
    <property type="nucleotide sequence ID" value="NZ_CP053564.1"/>
</dbReference>